<comment type="caution">
    <text evidence="1">The sequence shown here is derived from an EMBL/GenBank/DDBJ whole genome shotgun (WGS) entry which is preliminary data.</text>
</comment>
<proteinExistence type="predicted"/>
<keyword evidence="2" id="KW-1185">Reference proteome</keyword>
<dbReference type="Proteomes" id="UP001279734">
    <property type="component" value="Unassembled WGS sequence"/>
</dbReference>
<dbReference type="EMBL" id="BSYO01000005">
    <property type="protein sequence ID" value="GMH05027.1"/>
    <property type="molecule type" value="Genomic_DNA"/>
</dbReference>
<protein>
    <submittedName>
        <fullName evidence="1">Uncharacterized protein</fullName>
    </submittedName>
</protein>
<accession>A0AAD3S6M2</accession>
<organism evidence="1 2">
    <name type="scientific">Nepenthes gracilis</name>
    <name type="common">Slender pitcher plant</name>
    <dbReference type="NCBI Taxonomy" id="150966"/>
    <lineage>
        <taxon>Eukaryota</taxon>
        <taxon>Viridiplantae</taxon>
        <taxon>Streptophyta</taxon>
        <taxon>Embryophyta</taxon>
        <taxon>Tracheophyta</taxon>
        <taxon>Spermatophyta</taxon>
        <taxon>Magnoliopsida</taxon>
        <taxon>eudicotyledons</taxon>
        <taxon>Gunneridae</taxon>
        <taxon>Pentapetalae</taxon>
        <taxon>Caryophyllales</taxon>
        <taxon>Nepenthaceae</taxon>
        <taxon>Nepenthes</taxon>
    </lineage>
</organism>
<name>A0AAD3S6M2_NEPGR</name>
<gene>
    <name evidence="1" type="ORF">Nepgr_006867</name>
</gene>
<reference evidence="1" key="1">
    <citation type="submission" date="2023-05" db="EMBL/GenBank/DDBJ databases">
        <title>Nepenthes gracilis genome sequencing.</title>
        <authorList>
            <person name="Fukushima K."/>
        </authorList>
    </citation>
    <scope>NUCLEOTIDE SEQUENCE</scope>
    <source>
        <strain evidence="1">SING2019-196</strain>
    </source>
</reference>
<sequence>MINFSWRSRHGFSYSASSLSSPGHRRWELFQMPCSLKFLCPDLEGRRIFRSVARFCGTESLDSPLSASDQRWVIDPLIFCSDYIESGFRCWIRPWRS</sequence>
<evidence type="ECO:0000313" key="1">
    <source>
        <dbReference type="EMBL" id="GMH05027.1"/>
    </source>
</evidence>
<evidence type="ECO:0000313" key="2">
    <source>
        <dbReference type="Proteomes" id="UP001279734"/>
    </source>
</evidence>
<dbReference type="AlphaFoldDB" id="A0AAD3S6M2"/>